<dbReference type="GeneID" id="70178613"/>
<feature type="transmembrane region" description="Helical" evidence="1">
    <location>
        <begin position="83"/>
        <end position="100"/>
    </location>
</feature>
<dbReference type="Proteomes" id="UP000756346">
    <property type="component" value="Unassembled WGS sequence"/>
</dbReference>
<keyword evidence="1" id="KW-0812">Transmembrane</keyword>
<evidence type="ECO:0000313" key="4">
    <source>
        <dbReference type="Proteomes" id="UP000756346"/>
    </source>
</evidence>
<dbReference type="OrthoDB" id="3009728at2759"/>
<evidence type="ECO:0000313" key="3">
    <source>
        <dbReference type="EMBL" id="KAH7041229.1"/>
    </source>
</evidence>
<accession>A0A9P8YLJ7</accession>
<feature type="transmembrane region" description="Helical" evidence="1">
    <location>
        <begin position="292"/>
        <end position="311"/>
    </location>
</feature>
<reference evidence="3" key="1">
    <citation type="journal article" date="2021" name="Nat. Commun.">
        <title>Genetic determinants of endophytism in the Arabidopsis root mycobiome.</title>
        <authorList>
            <person name="Mesny F."/>
            <person name="Miyauchi S."/>
            <person name="Thiergart T."/>
            <person name="Pickel B."/>
            <person name="Atanasova L."/>
            <person name="Karlsson M."/>
            <person name="Huettel B."/>
            <person name="Barry K.W."/>
            <person name="Haridas S."/>
            <person name="Chen C."/>
            <person name="Bauer D."/>
            <person name="Andreopoulos W."/>
            <person name="Pangilinan J."/>
            <person name="LaButti K."/>
            <person name="Riley R."/>
            <person name="Lipzen A."/>
            <person name="Clum A."/>
            <person name="Drula E."/>
            <person name="Henrissat B."/>
            <person name="Kohler A."/>
            <person name="Grigoriev I.V."/>
            <person name="Martin F.M."/>
            <person name="Hacquard S."/>
        </authorList>
    </citation>
    <scope>NUCLEOTIDE SEQUENCE</scope>
    <source>
        <strain evidence="3">MPI-CAGE-CH-0230</strain>
    </source>
</reference>
<evidence type="ECO:0000256" key="2">
    <source>
        <dbReference type="SAM" id="SignalP"/>
    </source>
</evidence>
<feature type="transmembrane region" description="Helical" evidence="1">
    <location>
        <begin position="112"/>
        <end position="131"/>
    </location>
</feature>
<name>A0A9P8YLJ7_9PEZI</name>
<keyword evidence="1" id="KW-1133">Transmembrane helix</keyword>
<feature type="chain" id="PRO_5040510766" evidence="2">
    <location>
        <begin position="20"/>
        <end position="360"/>
    </location>
</feature>
<feature type="transmembrane region" description="Helical" evidence="1">
    <location>
        <begin position="180"/>
        <end position="204"/>
    </location>
</feature>
<feature type="transmembrane region" description="Helical" evidence="1">
    <location>
        <begin position="216"/>
        <end position="237"/>
    </location>
</feature>
<dbReference type="RefSeq" id="XP_046019284.1">
    <property type="nucleotide sequence ID" value="XM_046149067.1"/>
</dbReference>
<gene>
    <name evidence="3" type="ORF">B0I36DRAFT_225495</name>
</gene>
<sequence>GWLALGGVALLQTSCNAMATTHFDQFLPDWNPMLQGMLSNNCSSELATYKTGERPPNTKFSVLITPVIDCILENLPEHRKMEIGASAVVLGLLPTILSALGSTPAETALVHLRRPLLAMLLAIGSPSVIIMKTSDYKRFTDDLVKEFAKELHPDPRDSATAAAVAPLIAWKHMASRPRRIALSIVQYLVVLAAVGNVMSLWYQLGFHAIVSWAPETIFMVPLWSSICVVLHFGAVWIQSLRLRMWSVGDGHETSKGTSASQQLRRFFGRCAEEYTPSAFQEQRKIRWRGDSAFVNFLIWLLCIGAVINLIFGSMIFSSLLFFSVQDVLLIATRYLVSTIVCRGVSRMELIGAKECTTFHE</sequence>
<proteinExistence type="predicted"/>
<feature type="signal peptide" evidence="2">
    <location>
        <begin position="1"/>
        <end position="19"/>
    </location>
</feature>
<feature type="non-terminal residue" evidence="3">
    <location>
        <position position="1"/>
    </location>
</feature>
<comment type="caution">
    <text evidence="3">The sequence shown here is derived from an EMBL/GenBank/DDBJ whole genome shotgun (WGS) entry which is preliminary data.</text>
</comment>
<keyword evidence="1" id="KW-0472">Membrane</keyword>
<protein>
    <submittedName>
        <fullName evidence="3">Uncharacterized protein</fullName>
    </submittedName>
</protein>
<keyword evidence="4" id="KW-1185">Reference proteome</keyword>
<dbReference type="AlphaFoldDB" id="A0A9P8YLJ7"/>
<organism evidence="3 4">
    <name type="scientific">Microdochium trichocladiopsis</name>
    <dbReference type="NCBI Taxonomy" id="1682393"/>
    <lineage>
        <taxon>Eukaryota</taxon>
        <taxon>Fungi</taxon>
        <taxon>Dikarya</taxon>
        <taxon>Ascomycota</taxon>
        <taxon>Pezizomycotina</taxon>
        <taxon>Sordariomycetes</taxon>
        <taxon>Xylariomycetidae</taxon>
        <taxon>Xylariales</taxon>
        <taxon>Microdochiaceae</taxon>
        <taxon>Microdochium</taxon>
    </lineage>
</organism>
<dbReference type="EMBL" id="JAGTJQ010000001">
    <property type="protein sequence ID" value="KAH7041229.1"/>
    <property type="molecule type" value="Genomic_DNA"/>
</dbReference>
<keyword evidence="2" id="KW-0732">Signal</keyword>
<feature type="non-terminal residue" evidence="3">
    <location>
        <position position="360"/>
    </location>
</feature>
<evidence type="ECO:0000256" key="1">
    <source>
        <dbReference type="SAM" id="Phobius"/>
    </source>
</evidence>